<evidence type="ECO:0000256" key="3">
    <source>
        <dbReference type="SAM" id="SignalP"/>
    </source>
</evidence>
<evidence type="ECO:0000256" key="2">
    <source>
        <dbReference type="ARBA" id="ARBA00023315"/>
    </source>
</evidence>
<evidence type="ECO:0000259" key="4">
    <source>
        <dbReference type="Pfam" id="PF04389"/>
    </source>
</evidence>
<keyword evidence="1" id="KW-0808">Transferase</keyword>
<sequence length="316" mass="34649">MIPASSKSKNPRLLLPLFVLLAALPALAQKPATARFSGQAAYDLTKQYLDAAPHRWIGSPDHAKAEEFIKSHFAAEAAKGNFEVDSFSASTPAGLLPMRNFIVRYPGKKDGVIVLASHYETNYPLKDTGFVGANDGAATSALLMEIGNYLRAHPPEGYSVWLVFDDGEEAIRSWSASDSLYGTRHLAARWSQNGTLAKIKAFIVADMIADKDLNIDRDLNSTPALEDLLLQAAKNTGHSAYVFKNSNQVEDDHLPFKQRGVPVLDMIDIDYGPHTSAMPDGYHHTPQDTIDKISPKSLQISGDLILEVIRLINQRP</sequence>
<dbReference type="GO" id="GO:0016603">
    <property type="term" value="F:glutaminyl-peptide cyclotransferase activity"/>
    <property type="evidence" value="ECO:0007669"/>
    <property type="project" value="TreeGrafter"/>
</dbReference>
<evidence type="ECO:0000313" key="5">
    <source>
        <dbReference type="EMBL" id="RSL18304.1"/>
    </source>
</evidence>
<organism evidence="5 6">
    <name type="scientific">Edaphobacter aggregans</name>
    <dbReference type="NCBI Taxonomy" id="570835"/>
    <lineage>
        <taxon>Bacteria</taxon>
        <taxon>Pseudomonadati</taxon>
        <taxon>Acidobacteriota</taxon>
        <taxon>Terriglobia</taxon>
        <taxon>Terriglobales</taxon>
        <taxon>Acidobacteriaceae</taxon>
        <taxon>Edaphobacter</taxon>
    </lineage>
</organism>
<keyword evidence="3" id="KW-0732">Signal</keyword>
<dbReference type="PANTHER" id="PTHR12283:SF6">
    <property type="entry name" value="GLUTAMINYL-PEPTIDE CYCLOTRANSFERASE-RELATED"/>
    <property type="match status" value="1"/>
</dbReference>
<accession>A0A428MN16</accession>
<comment type="caution">
    <text evidence="5">The sequence shown here is derived from an EMBL/GenBank/DDBJ whole genome shotgun (WGS) entry which is preliminary data.</text>
</comment>
<evidence type="ECO:0000313" key="6">
    <source>
        <dbReference type="Proteomes" id="UP000269669"/>
    </source>
</evidence>
<proteinExistence type="predicted"/>
<dbReference type="OrthoDB" id="9778250at2"/>
<feature type="signal peptide" evidence="3">
    <location>
        <begin position="1"/>
        <end position="28"/>
    </location>
</feature>
<dbReference type="InterPro" id="IPR007484">
    <property type="entry name" value="Peptidase_M28"/>
</dbReference>
<dbReference type="Proteomes" id="UP000269669">
    <property type="component" value="Unassembled WGS sequence"/>
</dbReference>
<dbReference type="InterPro" id="IPR040234">
    <property type="entry name" value="QC/QCL"/>
</dbReference>
<protein>
    <submittedName>
        <fullName evidence="5">Peptidase M28-like protein</fullName>
    </submittedName>
</protein>
<dbReference type="Pfam" id="PF04389">
    <property type="entry name" value="Peptidase_M28"/>
    <property type="match status" value="1"/>
</dbReference>
<name>A0A428MN16_9BACT</name>
<feature type="domain" description="Peptidase M28" evidence="4">
    <location>
        <begin position="100"/>
        <end position="308"/>
    </location>
</feature>
<evidence type="ECO:0000256" key="1">
    <source>
        <dbReference type="ARBA" id="ARBA00022679"/>
    </source>
</evidence>
<dbReference type="PANTHER" id="PTHR12283">
    <property type="entry name" value="GLUTAMINYL-PEPTIDE CYCLOTRANSFERASE"/>
    <property type="match status" value="1"/>
</dbReference>
<dbReference type="SUPFAM" id="SSF53187">
    <property type="entry name" value="Zn-dependent exopeptidases"/>
    <property type="match status" value="1"/>
</dbReference>
<reference evidence="5 6" key="1">
    <citation type="submission" date="2018-12" db="EMBL/GenBank/DDBJ databases">
        <title>Sequencing of bacterial isolates from soil warming experiment in Harvard Forest, Massachusetts, USA.</title>
        <authorList>
            <person name="Deangelis K."/>
        </authorList>
    </citation>
    <scope>NUCLEOTIDE SEQUENCE [LARGE SCALE GENOMIC DNA]</scope>
    <source>
        <strain evidence="5 6">EB153</strain>
    </source>
</reference>
<keyword evidence="6" id="KW-1185">Reference proteome</keyword>
<keyword evidence="2" id="KW-0012">Acyltransferase</keyword>
<dbReference type="AlphaFoldDB" id="A0A428MN16"/>
<dbReference type="GO" id="GO:0008270">
    <property type="term" value="F:zinc ion binding"/>
    <property type="evidence" value="ECO:0007669"/>
    <property type="project" value="TreeGrafter"/>
</dbReference>
<feature type="chain" id="PRO_5019481968" evidence="3">
    <location>
        <begin position="29"/>
        <end position="316"/>
    </location>
</feature>
<dbReference type="Gene3D" id="3.40.630.10">
    <property type="entry name" value="Zn peptidases"/>
    <property type="match status" value="1"/>
</dbReference>
<dbReference type="RefSeq" id="WP_125486684.1">
    <property type="nucleotide sequence ID" value="NZ_RSDW01000001.1"/>
</dbReference>
<gene>
    <name evidence="5" type="ORF">EDE15_3866</name>
</gene>
<dbReference type="EMBL" id="RSDW01000001">
    <property type="protein sequence ID" value="RSL18304.1"/>
    <property type="molecule type" value="Genomic_DNA"/>
</dbReference>